<dbReference type="InterPro" id="IPR022963">
    <property type="entry name" value="Galactokinase_bac"/>
</dbReference>
<evidence type="ECO:0000259" key="13">
    <source>
        <dbReference type="Pfam" id="PF00288"/>
    </source>
</evidence>
<feature type="binding site" evidence="11">
    <location>
        <position position="156"/>
    </location>
    <ligand>
        <name>Mg(2+)</name>
        <dbReference type="ChEBI" id="CHEBI:18420"/>
    </ligand>
</feature>
<evidence type="ECO:0000256" key="4">
    <source>
        <dbReference type="ARBA" id="ARBA00022723"/>
    </source>
</evidence>
<dbReference type="RefSeq" id="WP_338230178.1">
    <property type="nucleotide sequence ID" value="NZ_BTPE01000017.1"/>
</dbReference>
<name>A0ABQ6Q671_9BACT</name>
<evidence type="ECO:0000256" key="1">
    <source>
        <dbReference type="ARBA" id="ARBA00006566"/>
    </source>
</evidence>
<evidence type="ECO:0000256" key="6">
    <source>
        <dbReference type="ARBA" id="ARBA00022777"/>
    </source>
</evidence>
<sequence>MHPLLLSTFHSNFSSSPLIAFAPGRINLIGEHTDYQEGFVFPAAVKQGIWVAIQKNDSPTCRLISADFGQEFSFDLDSLSPKKGHWANYAMGMCALMKQSGYEVMGFDMVIGGNIPVGSGLSSSAALSVGIGTAISALFDFNIPKKNLALYAQKSEHLYAGVKCGIMDPYASAFGVEGKALLLDCRSNTHREIPVQLGDYFLMLVNTKVKHTLADTAYNKRREACEESVKILQAEFPDIKTLRDLSVADLEKVELLLPESLFPKAKHIITECARVHKAAKALQSGDLITFGRLLDASHTSLSQDFEVSCPELDFLAQMATSMPEVLGSRMMGGGFGGCTINLVRTDFLEKFKSHIQIGYEKRFLKSPEFIPVEVSEGARIL</sequence>
<dbReference type="InterPro" id="IPR019539">
    <property type="entry name" value="GalKase_N"/>
</dbReference>
<dbReference type="PRINTS" id="PR00959">
    <property type="entry name" value="MEVGALKINASE"/>
</dbReference>
<dbReference type="Pfam" id="PF10509">
    <property type="entry name" value="GalKase_gal_bdg"/>
    <property type="match status" value="1"/>
</dbReference>
<evidence type="ECO:0000259" key="15">
    <source>
        <dbReference type="Pfam" id="PF10509"/>
    </source>
</evidence>
<reference evidence="16 17" key="1">
    <citation type="submission" date="2023-08" db="EMBL/GenBank/DDBJ databases">
        <title>Draft genome sequence of Algoriphagus taiwanensis.</title>
        <authorList>
            <person name="Takatani N."/>
            <person name="Hosokawa M."/>
            <person name="Sawabe T."/>
        </authorList>
    </citation>
    <scope>NUCLEOTIDE SEQUENCE [LARGE SCALE GENOMIC DNA]</scope>
    <source>
        <strain evidence="16 17">JCM 19755</strain>
    </source>
</reference>
<dbReference type="PANTHER" id="PTHR10457:SF7">
    <property type="entry name" value="GALACTOKINASE-RELATED"/>
    <property type="match status" value="1"/>
</dbReference>
<evidence type="ECO:0000256" key="8">
    <source>
        <dbReference type="ARBA" id="ARBA00022842"/>
    </source>
</evidence>
<keyword evidence="9 11" id="KW-0299">Galactose metabolism</keyword>
<feature type="domain" description="GHMP kinase N-terminal" evidence="13">
    <location>
        <begin position="88"/>
        <end position="175"/>
    </location>
</feature>
<dbReference type="SUPFAM" id="SSF54211">
    <property type="entry name" value="Ribosomal protein S5 domain 2-like"/>
    <property type="match status" value="1"/>
</dbReference>
<dbReference type="InterPro" id="IPR019741">
    <property type="entry name" value="Galactokinase_CS"/>
</dbReference>
<comment type="pathway">
    <text evidence="11">Carbohydrate metabolism; galactose metabolism.</text>
</comment>
<evidence type="ECO:0000256" key="11">
    <source>
        <dbReference type="HAMAP-Rule" id="MF_00246"/>
    </source>
</evidence>
<dbReference type="InterPro" id="IPR000705">
    <property type="entry name" value="Galactokinase"/>
</dbReference>
<dbReference type="Pfam" id="PF00288">
    <property type="entry name" value="GHMP_kinases_N"/>
    <property type="match status" value="1"/>
</dbReference>
<dbReference type="PROSITE" id="PS00627">
    <property type="entry name" value="GHMP_KINASES_ATP"/>
    <property type="match status" value="1"/>
</dbReference>
<accession>A0ABQ6Q671</accession>
<gene>
    <name evidence="11 16" type="primary">galK</name>
    <name evidence="16" type="ORF">Ataiwa_36290</name>
</gene>
<evidence type="ECO:0000256" key="10">
    <source>
        <dbReference type="ARBA" id="ARBA00023277"/>
    </source>
</evidence>
<comment type="catalytic activity">
    <reaction evidence="11">
        <text>alpha-D-galactose + ATP = alpha-D-galactose 1-phosphate + ADP + H(+)</text>
        <dbReference type="Rhea" id="RHEA:13553"/>
        <dbReference type="ChEBI" id="CHEBI:15378"/>
        <dbReference type="ChEBI" id="CHEBI:28061"/>
        <dbReference type="ChEBI" id="CHEBI:30616"/>
        <dbReference type="ChEBI" id="CHEBI:58336"/>
        <dbReference type="ChEBI" id="CHEBI:456216"/>
        <dbReference type="EC" id="2.7.1.6"/>
    </reaction>
</comment>
<dbReference type="InterPro" id="IPR006206">
    <property type="entry name" value="Mevalonate/galactokinase"/>
</dbReference>
<evidence type="ECO:0000259" key="14">
    <source>
        <dbReference type="Pfam" id="PF08544"/>
    </source>
</evidence>
<feature type="binding site" evidence="11">
    <location>
        <position position="124"/>
    </location>
    <ligand>
        <name>Mg(2+)</name>
        <dbReference type="ChEBI" id="CHEBI:18420"/>
    </ligand>
</feature>
<dbReference type="Proteomes" id="UP001307705">
    <property type="component" value="Unassembled WGS sequence"/>
</dbReference>
<comment type="function">
    <text evidence="11">Catalyzes the transfer of the gamma-phosphate of ATP to D-galactose to form alpha-D-galactose-1-phosphate (Gal-1-P).</text>
</comment>
<keyword evidence="3 11" id="KW-0808">Transferase</keyword>
<feature type="binding site" evidence="11">
    <location>
        <position position="65"/>
    </location>
    <ligand>
        <name>ATP</name>
        <dbReference type="ChEBI" id="CHEBI:30616"/>
    </ligand>
</feature>
<dbReference type="PIRSF" id="PIRSF000530">
    <property type="entry name" value="Galactokinase"/>
    <property type="match status" value="1"/>
</dbReference>
<comment type="subcellular location">
    <subcellularLocation>
        <location evidence="11">Cytoplasm</location>
    </subcellularLocation>
</comment>
<feature type="site" description="Transition state stabilizer" evidence="11">
    <location>
        <position position="25"/>
    </location>
</feature>
<evidence type="ECO:0000256" key="3">
    <source>
        <dbReference type="ARBA" id="ARBA00022679"/>
    </source>
</evidence>
<dbReference type="InterPro" id="IPR014721">
    <property type="entry name" value="Ribsml_uS5_D2-typ_fold_subgr"/>
</dbReference>
<feature type="active site" description="Proton acceptor" evidence="11">
    <location>
        <position position="168"/>
    </location>
</feature>
<feature type="binding site" evidence="11">
    <location>
        <begin position="118"/>
        <end position="124"/>
    </location>
    <ligand>
        <name>ATP</name>
        <dbReference type="ChEBI" id="CHEBI:30616"/>
    </ligand>
</feature>
<organism evidence="16 17">
    <name type="scientific">Algoriphagus taiwanensis</name>
    <dbReference type="NCBI Taxonomy" id="1445656"/>
    <lineage>
        <taxon>Bacteria</taxon>
        <taxon>Pseudomonadati</taxon>
        <taxon>Bacteroidota</taxon>
        <taxon>Cytophagia</taxon>
        <taxon>Cytophagales</taxon>
        <taxon>Cyclobacteriaceae</taxon>
        <taxon>Algoriphagus</taxon>
    </lineage>
</organism>
<feature type="binding site" evidence="11">
    <location>
        <position position="218"/>
    </location>
    <ligand>
        <name>substrate</name>
    </ligand>
</feature>
<dbReference type="SUPFAM" id="SSF55060">
    <property type="entry name" value="GHMP Kinase, C-terminal domain"/>
    <property type="match status" value="1"/>
</dbReference>
<evidence type="ECO:0000256" key="5">
    <source>
        <dbReference type="ARBA" id="ARBA00022741"/>
    </source>
</evidence>
<dbReference type="InterPro" id="IPR006203">
    <property type="entry name" value="GHMP_knse_ATP-bd_CS"/>
</dbReference>
<keyword evidence="6 11" id="KW-0418">Kinase</keyword>
<keyword evidence="17" id="KW-1185">Reference proteome</keyword>
<protein>
    <recommendedName>
        <fullName evidence="11 12">Galactokinase</fullName>
        <ecNumber evidence="11 12">2.7.1.6</ecNumber>
    </recommendedName>
    <alternativeName>
        <fullName evidence="11">Galactose kinase</fullName>
    </alternativeName>
</protein>
<keyword evidence="10 11" id="KW-0119">Carbohydrate metabolism</keyword>
<keyword evidence="8 11" id="KW-0460">Magnesium</keyword>
<keyword evidence="2 11" id="KW-0963">Cytoplasm</keyword>
<proteinExistence type="inferred from homology"/>
<evidence type="ECO:0000256" key="9">
    <source>
        <dbReference type="ARBA" id="ARBA00023144"/>
    </source>
</evidence>
<dbReference type="Gene3D" id="3.30.70.890">
    <property type="entry name" value="GHMP kinase, C-terminal domain"/>
    <property type="match status" value="1"/>
</dbReference>
<evidence type="ECO:0000256" key="7">
    <source>
        <dbReference type="ARBA" id="ARBA00022840"/>
    </source>
</evidence>
<keyword evidence="7 11" id="KW-0067">ATP-binding</keyword>
<dbReference type="NCBIfam" id="TIGR00131">
    <property type="entry name" value="gal_kin"/>
    <property type="match status" value="1"/>
</dbReference>
<dbReference type="InterPro" id="IPR013750">
    <property type="entry name" value="GHMP_kinase_C_dom"/>
</dbReference>
<dbReference type="PANTHER" id="PTHR10457">
    <property type="entry name" value="MEVALONATE KINASE/GALACTOKINASE"/>
    <property type="match status" value="1"/>
</dbReference>
<dbReference type="EMBL" id="BTPE01000017">
    <property type="protein sequence ID" value="GMQ35356.1"/>
    <property type="molecule type" value="Genomic_DNA"/>
</dbReference>
<keyword evidence="4 11" id="KW-0479">Metal-binding</keyword>
<dbReference type="PROSITE" id="PS00106">
    <property type="entry name" value="GALACTOKINASE"/>
    <property type="match status" value="1"/>
</dbReference>
<feature type="binding site" evidence="11">
    <location>
        <begin position="31"/>
        <end position="34"/>
    </location>
    <ligand>
        <name>substrate</name>
    </ligand>
</feature>
<evidence type="ECO:0000313" key="17">
    <source>
        <dbReference type="Proteomes" id="UP001307705"/>
    </source>
</evidence>
<feature type="domain" description="Galactokinase N-terminal" evidence="15">
    <location>
        <begin position="8"/>
        <end position="55"/>
    </location>
</feature>
<evidence type="ECO:0000313" key="16">
    <source>
        <dbReference type="EMBL" id="GMQ35356.1"/>
    </source>
</evidence>
<evidence type="ECO:0000256" key="12">
    <source>
        <dbReference type="NCBIfam" id="TIGR00131"/>
    </source>
</evidence>
<dbReference type="InterPro" id="IPR006204">
    <property type="entry name" value="GHMP_kinase_N_dom"/>
</dbReference>
<dbReference type="InterPro" id="IPR020568">
    <property type="entry name" value="Ribosomal_Su5_D2-typ_SF"/>
</dbReference>
<keyword evidence="5 11" id="KW-0547">Nucleotide-binding</keyword>
<dbReference type="Gene3D" id="3.30.230.10">
    <property type="match status" value="1"/>
</dbReference>
<dbReference type="InterPro" id="IPR036554">
    <property type="entry name" value="GHMP_kinase_C_sf"/>
</dbReference>
<comment type="caution">
    <text evidence="16">The sequence shown here is derived from an EMBL/GenBank/DDBJ whole genome shotgun (WGS) entry which is preliminary data.</text>
</comment>
<dbReference type="EC" id="2.7.1.6" evidence="11 12"/>
<comment type="similarity">
    <text evidence="1 11">Belongs to the GHMP kinase family. GalK subfamily.</text>
</comment>
<evidence type="ECO:0000256" key="2">
    <source>
        <dbReference type="ARBA" id="ARBA00022490"/>
    </source>
</evidence>
<dbReference type="HAMAP" id="MF_00246">
    <property type="entry name" value="Galactokinase"/>
    <property type="match status" value="1"/>
</dbReference>
<dbReference type="PRINTS" id="PR00473">
    <property type="entry name" value="GALCTOKINASE"/>
</dbReference>
<feature type="domain" description="GHMP kinase C-terminal" evidence="14">
    <location>
        <begin position="278"/>
        <end position="343"/>
    </location>
</feature>
<dbReference type="Pfam" id="PF08544">
    <property type="entry name" value="GHMP_kinases_C"/>
    <property type="match status" value="1"/>
</dbReference>